<dbReference type="Proteomes" id="UP001463665">
    <property type="component" value="Chromosome"/>
</dbReference>
<proteinExistence type="predicted"/>
<dbReference type="AlphaFoldDB" id="A0AAU6WKF7"/>
<dbReference type="RefSeq" id="WP_345765788.1">
    <property type="nucleotide sequence ID" value="NZ_CP154834.1"/>
</dbReference>
<evidence type="ECO:0000313" key="1">
    <source>
        <dbReference type="EMBL" id="XAO73245.1"/>
    </source>
</evidence>
<keyword evidence="2" id="KW-1185">Reference proteome</keyword>
<evidence type="ECO:0000313" key="2">
    <source>
        <dbReference type="Proteomes" id="UP001463665"/>
    </source>
</evidence>
<sequence>MHQVSEELLEKWLKGWSISREKPLPEAWKSGFKVEVSDELQKARYVFPTVNEDFIQLSESIHESWVYLKVCEPFEKFRTLIPERWEIQPQGYMMYGQEKMTIREDPLPDGYLIEVFQPRPDAFIVILHGE</sequence>
<gene>
    <name evidence="1" type="ORF">AAFP95_15870</name>
</gene>
<organism evidence="1 2">
    <name type="scientific">Chryseobacterium endophyticum</name>
    <dbReference type="NCBI Taxonomy" id="1854762"/>
    <lineage>
        <taxon>Bacteria</taxon>
        <taxon>Pseudomonadati</taxon>
        <taxon>Bacteroidota</taxon>
        <taxon>Flavobacteriia</taxon>
        <taxon>Flavobacteriales</taxon>
        <taxon>Weeksellaceae</taxon>
        <taxon>Chryseobacterium group</taxon>
        <taxon>Chryseobacterium</taxon>
    </lineage>
</organism>
<dbReference type="EMBL" id="CP154834">
    <property type="protein sequence ID" value="XAO73245.1"/>
    <property type="molecule type" value="Genomic_DNA"/>
</dbReference>
<protein>
    <submittedName>
        <fullName evidence="1">Uncharacterized protein</fullName>
    </submittedName>
</protein>
<accession>A0AAU6WKF7</accession>
<name>A0AAU6WKF7_9FLAO</name>
<reference evidence="1 2" key="1">
    <citation type="submission" date="2024-04" db="EMBL/GenBank/DDBJ databases">
        <title>Genome sequencing and assembly of rice foliar adapted Chryseobacterium endophyticum OsEnb-ALM-A6.</title>
        <authorList>
            <person name="Kumar S."/>
            <person name="Javed M."/>
            <person name="Chouhan V."/>
            <person name="Charishma K."/>
            <person name="Patel A."/>
            <person name="Kumar M."/>
            <person name="Sahu K.P."/>
            <person name="Kumar A."/>
        </authorList>
    </citation>
    <scope>NUCLEOTIDE SEQUENCE [LARGE SCALE GENOMIC DNA]</scope>
    <source>
        <strain evidence="1 2">OsEnb-ALM-A6</strain>
    </source>
</reference>